<sequence>MQRIFRLPNASAKGSLKTPSTQVPSFSKHTNPISGCPVAPLGSLKTHSQMLSIPLINHILSHNPEVCAQLAGYNGIVIALQTGSLNIVGRINAHGLLEASTQHPDSTLILHNDALPNILRGAMPQFSDLAIEGDTTIGINLLSCCSQLRYTPQQDLQRIFGEDQAHALAQKAQQIGQTLQNIGQFFRSNSVETFGFQAAANSPSSPINQEQYNQLAHQLNDCQQQLSNLQRQIEHTNRRLDSLERKMRDYDVD</sequence>
<dbReference type="RefSeq" id="WP_200522968.1">
    <property type="nucleotide sequence ID" value="NZ_JAEHNZ010000003.1"/>
</dbReference>
<comment type="caution">
    <text evidence="2">The sequence shown here is derived from an EMBL/GenBank/DDBJ whole genome shotgun (WGS) entry which is preliminary data.</text>
</comment>
<protein>
    <submittedName>
        <fullName evidence="2">Uncharacterized protein</fullName>
    </submittedName>
</protein>
<accession>A0ABS1BUT0</accession>
<evidence type="ECO:0000256" key="1">
    <source>
        <dbReference type="SAM" id="Coils"/>
    </source>
</evidence>
<keyword evidence="3" id="KW-1185">Reference proteome</keyword>
<keyword evidence="1" id="KW-0175">Coiled coil</keyword>
<gene>
    <name evidence="2" type="ORF">JDW22_10180</name>
</gene>
<name>A0ABS1BUT0_9NEIS</name>
<feature type="coiled-coil region" evidence="1">
    <location>
        <begin position="212"/>
        <end position="253"/>
    </location>
</feature>
<organism evidence="2 3">
    <name type="scientific">Kingella bonacorsii</name>
    <dbReference type="NCBI Taxonomy" id="2796361"/>
    <lineage>
        <taxon>Bacteria</taxon>
        <taxon>Pseudomonadati</taxon>
        <taxon>Pseudomonadota</taxon>
        <taxon>Betaproteobacteria</taxon>
        <taxon>Neisseriales</taxon>
        <taxon>Neisseriaceae</taxon>
        <taxon>Kingella</taxon>
    </lineage>
</organism>
<dbReference type="EMBL" id="JAEHNZ010000003">
    <property type="protein sequence ID" value="MBK0396929.1"/>
    <property type="molecule type" value="Genomic_DNA"/>
</dbReference>
<evidence type="ECO:0000313" key="2">
    <source>
        <dbReference type="EMBL" id="MBK0396929.1"/>
    </source>
</evidence>
<reference evidence="2 3" key="1">
    <citation type="journal article" date="2021" name="Pathogens">
        <title>Isolation and Characterization of Kingella bonacorsii sp. nov., A Novel Kingella Species Detected in a Stable Periodontitis Subject.</title>
        <authorList>
            <person name="Antezack A."/>
            <person name="Boxberger M."/>
            <person name="Rolland C."/>
            <person name="Monnet-Corti V."/>
            <person name="La Scola B."/>
        </authorList>
    </citation>
    <scope>NUCLEOTIDE SEQUENCE [LARGE SCALE GENOMIC DNA]</scope>
    <source>
        <strain evidence="2 3">Marseille-Q4569</strain>
    </source>
</reference>
<evidence type="ECO:0000313" key="3">
    <source>
        <dbReference type="Proteomes" id="UP000614058"/>
    </source>
</evidence>
<proteinExistence type="predicted"/>
<dbReference type="Proteomes" id="UP000614058">
    <property type="component" value="Unassembled WGS sequence"/>
</dbReference>